<evidence type="ECO:0000313" key="2">
    <source>
        <dbReference type="Proteomes" id="UP000026915"/>
    </source>
</evidence>
<dbReference type="AlphaFoldDB" id="A0A061E6X1"/>
<evidence type="ECO:0000313" key="1">
    <source>
        <dbReference type="EMBL" id="EOY00112.1"/>
    </source>
</evidence>
<name>A0A061E6X1_THECC</name>
<organism evidence="1 2">
    <name type="scientific">Theobroma cacao</name>
    <name type="common">Cacao</name>
    <name type="synonym">Cocoa</name>
    <dbReference type="NCBI Taxonomy" id="3641"/>
    <lineage>
        <taxon>Eukaryota</taxon>
        <taxon>Viridiplantae</taxon>
        <taxon>Streptophyta</taxon>
        <taxon>Embryophyta</taxon>
        <taxon>Tracheophyta</taxon>
        <taxon>Spermatophyta</taxon>
        <taxon>Magnoliopsida</taxon>
        <taxon>eudicotyledons</taxon>
        <taxon>Gunneridae</taxon>
        <taxon>Pentapetalae</taxon>
        <taxon>rosids</taxon>
        <taxon>malvids</taxon>
        <taxon>Malvales</taxon>
        <taxon>Malvaceae</taxon>
        <taxon>Byttnerioideae</taxon>
        <taxon>Theobroma</taxon>
    </lineage>
</organism>
<dbReference type="EMBL" id="CM001880">
    <property type="protein sequence ID" value="EOY00112.1"/>
    <property type="molecule type" value="Genomic_DNA"/>
</dbReference>
<dbReference type="OMA" id="TPLIHYH"/>
<dbReference type="PANTHER" id="PTHR33265">
    <property type="entry name" value="AVR9/CF-9 RAPIDLY ELICITED PROTEIN-RELATED"/>
    <property type="match status" value="1"/>
</dbReference>
<gene>
    <name evidence="1" type="ORF">TCM_009628</name>
</gene>
<accession>A0A061E6X1</accession>
<dbReference type="Proteomes" id="UP000026915">
    <property type="component" value="Chromosome 2"/>
</dbReference>
<reference evidence="1 2" key="1">
    <citation type="journal article" date="2013" name="Genome Biol.">
        <title>The genome sequence of the most widely cultivated cacao type and its use to identify candidate genes regulating pod color.</title>
        <authorList>
            <person name="Motamayor J.C."/>
            <person name="Mockaitis K."/>
            <person name="Schmutz J."/>
            <person name="Haiminen N."/>
            <person name="Iii D.L."/>
            <person name="Cornejo O."/>
            <person name="Findley S.D."/>
            <person name="Zheng P."/>
            <person name="Utro F."/>
            <person name="Royaert S."/>
            <person name="Saski C."/>
            <person name="Jenkins J."/>
            <person name="Podicheti R."/>
            <person name="Zhao M."/>
            <person name="Scheffler B.E."/>
            <person name="Stack J.C."/>
            <person name="Feltus F.A."/>
            <person name="Mustiga G.M."/>
            <person name="Amores F."/>
            <person name="Phillips W."/>
            <person name="Marelli J.P."/>
            <person name="May G.D."/>
            <person name="Shapiro H."/>
            <person name="Ma J."/>
            <person name="Bustamante C.D."/>
            <person name="Schnell R.J."/>
            <person name="Main D."/>
            <person name="Gilbert D."/>
            <person name="Parida L."/>
            <person name="Kuhn D.N."/>
        </authorList>
    </citation>
    <scope>NUCLEOTIDE SEQUENCE [LARGE SCALE GENOMIC DNA]</scope>
    <source>
        <strain evidence="2">cv. Matina 1-6</strain>
    </source>
</reference>
<dbReference type="Pfam" id="PF05553">
    <property type="entry name" value="DUF761"/>
    <property type="match status" value="1"/>
</dbReference>
<evidence type="ECO:0008006" key="3">
    <source>
        <dbReference type="Google" id="ProtNLM"/>
    </source>
</evidence>
<dbReference type="InterPro" id="IPR008480">
    <property type="entry name" value="DUF761_pln"/>
</dbReference>
<dbReference type="InParanoid" id="A0A061E6X1"/>
<protein>
    <recommendedName>
        <fullName evidence="3">Cotton fiber protein</fullName>
    </recommendedName>
</protein>
<sequence>MKMPQNRLPILHNLVPNNPVRISILLTKMKKPMIPKLIYLRKSRKLKRFKLLKHYNYGFLGEYQFDSPSSTPLIHYYNRKQPKRRSIQDIYSMLFSCKCFGWPKAQASGEADCRLVLEAVPAPIGGELISEALDIEDDQEDSVDKRAEKFIERFYAEMRLQRQESFLRTHEHC</sequence>
<dbReference type="HOGENOM" id="CLU_113506_0_0_1"/>
<dbReference type="PANTHER" id="PTHR33265:SF10">
    <property type="entry name" value="OS01G0133200 PROTEIN"/>
    <property type="match status" value="1"/>
</dbReference>
<dbReference type="Gramene" id="EOY00112">
    <property type="protein sequence ID" value="EOY00112"/>
    <property type="gene ID" value="TCM_009628"/>
</dbReference>
<keyword evidence="2" id="KW-1185">Reference proteome</keyword>
<dbReference type="eggNOG" id="ENOG502S4S8">
    <property type="taxonomic scope" value="Eukaryota"/>
</dbReference>
<proteinExistence type="predicted"/>